<dbReference type="RefSeq" id="WP_349153834.1">
    <property type="nucleotide sequence ID" value="NZ_JBBMER010000008.1"/>
</dbReference>
<evidence type="ECO:0000256" key="3">
    <source>
        <dbReference type="ARBA" id="ARBA00022729"/>
    </source>
</evidence>
<dbReference type="PANTHER" id="PTHR35936">
    <property type="entry name" value="MEMBRANE-BOUND LYTIC MUREIN TRANSGLYCOSYLASE F"/>
    <property type="match status" value="1"/>
</dbReference>
<proteinExistence type="inferred from homology"/>
<name>A0ABV1BY25_9FIRM</name>
<evidence type="ECO:0000313" key="8">
    <source>
        <dbReference type="Proteomes" id="UP001442364"/>
    </source>
</evidence>
<dbReference type="Gene3D" id="3.40.190.10">
    <property type="entry name" value="Periplasmic binding protein-like II"/>
    <property type="match status" value="2"/>
</dbReference>
<dbReference type="EMBL" id="JBBMER010000008">
    <property type="protein sequence ID" value="MEQ2380390.1"/>
    <property type="molecule type" value="Genomic_DNA"/>
</dbReference>
<dbReference type="PROSITE" id="PS51257">
    <property type="entry name" value="PROKAR_LIPOPROTEIN"/>
    <property type="match status" value="1"/>
</dbReference>
<feature type="signal peptide" evidence="5">
    <location>
        <begin position="1"/>
        <end position="22"/>
    </location>
</feature>
<evidence type="ECO:0000256" key="4">
    <source>
        <dbReference type="RuleBase" id="RU003744"/>
    </source>
</evidence>
<evidence type="ECO:0000256" key="1">
    <source>
        <dbReference type="ARBA" id="ARBA00004196"/>
    </source>
</evidence>
<evidence type="ECO:0000259" key="6">
    <source>
        <dbReference type="SMART" id="SM00062"/>
    </source>
</evidence>
<comment type="similarity">
    <text evidence="2 4">Belongs to the bacterial solute-binding protein 3 family.</text>
</comment>
<dbReference type="InterPro" id="IPR001638">
    <property type="entry name" value="Solute-binding_3/MltF_N"/>
</dbReference>
<reference evidence="7 8" key="1">
    <citation type="submission" date="2024-03" db="EMBL/GenBank/DDBJ databases">
        <title>Human intestinal bacterial collection.</title>
        <authorList>
            <person name="Pauvert C."/>
            <person name="Hitch T.C.A."/>
            <person name="Clavel T."/>
        </authorList>
    </citation>
    <scope>NUCLEOTIDE SEQUENCE [LARGE SCALE GENOMIC DNA]</scope>
    <source>
        <strain evidence="7 8">CLA-AA-H255</strain>
    </source>
</reference>
<gene>
    <name evidence="7" type="ORF">WMO14_10935</name>
</gene>
<dbReference type="SMART" id="SM00062">
    <property type="entry name" value="PBPb"/>
    <property type="match status" value="1"/>
</dbReference>
<dbReference type="InterPro" id="IPR018313">
    <property type="entry name" value="SBP_3_CS"/>
</dbReference>
<keyword evidence="8" id="KW-1185">Reference proteome</keyword>
<dbReference type="PROSITE" id="PS01039">
    <property type="entry name" value="SBP_BACTERIAL_3"/>
    <property type="match status" value="1"/>
</dbReference>
<comment type="caution">
    <text evidence="7">The sequence shown here is derived from an EMBL/GenBank/DDBJ whole genome shotgun (WGS) entry which is preliminary data.</text>
</comment>
<dbReference type="PANTHER" id="PTHR35936:SF19">
    <property type="entry name" value="AMINO-ACID-BINDING PROTEIN YXEM-RELATED"/>
    <property type="match status" value="1"/>
</dbReference>
<keyword evidence="3 5" id="KW-0732">Signal</keyword>
<evidence type="ECO:0000313" key="7">
    <source>
        <dbReference type="EMBL" id="MEQ2380390.1"/>
    </source>
</evidence>
<sequence length="285" mass="31790">MKKKLLSLMVVMSLVVSMTLGVTGCGSKSSDSDKKVLKVAFECAYAPYNWTQESPEVGNGKQAVKIKNADGYAYGYEVELAQRIADELGYELEVYKVEWSSILMGLQDGSYDAVMTGVCYSPERDETYDFSTPYYKRQIVGVVRADSEYANYTKLSQFAGKNTKLTTQIATNYVPYKDEVPGGVIATDYETSSECFLAVQNKTADMVILDYTTSISALSTMNNLKMLNLDFTEPEGASNDCCIVFREGDPMRDTVQEALDKLNWNDKAEFDKLMDEMVKLQPSSN</sequence>
<comment type="subcellular location">
    <subcellularLocation>
        <location evidence="1">Cell envelope</location>
    </subcellularLocation>
</comment>
<evidence type="ECO:0000256" key="5">
    <source>
        <dbReference type="SAM" id="SignalP"/>
    </source>
</evidence>
<dbReference type="SUPFAM" id="SSF53850">
    <property type="entry name" value="Periplasmic binding protein-like II"/>
    <property type="match status" value="1"/>
</dbReference>
<accession>A0ABV1BY25</accession>
<evidence type="ECO:0000256" key="2">
    <source>
        <dbReference type="ARBA" id="ARBA00010333"/>
    </source>
</evidence>
<dbReference type="Proteomes" id="UP001442364">
    <property type="component" value="Unassembled WGS sequence"/>
</dbReference>
<protein>
    <submittedName>
        <fullName evidence="7">Transporter substrate-binding domain-containing protein</fullName>
    </submittedName>
</protein>
<feature type="chain" id="PRO_5045059589" evidence="5">
    <location>
        <begin position="23"/>
        <end position="285"/>
    </location>
</feature>
<organism evidence="7 8">
    <name type="scientific">[Lactobacillus] rogosae</name>
    <dbReference type="NCBI Taxonomy" id="706562"/>
    <lineage>
        <taxon>Bacteria</taxon>
        <taxon>Bacillati</taxon>
        <taxon>Bacillota</taxon>
        <taxon>Clostridia</taxon>
        <taxon>Lachnospirales</taxon>
        <taxon>Lachnospiraceae</taxon>
        <taxon>Lachnospira</taxon>
    </lineage>
</organism>
<dbReference type="Pfam" id="PF00497">
    <property type="entry name" value="SBP_bac_3"/>
    <property type="match status" value="1"/>
</dbReference>
<feature type="domain" description="Solute-binding protein family 3/N-terminal" evidence="6">
    <location>
        <begin position="36"/>
        <end position="273"/>
    </location>
</feature>